<accession>A0ABW8TAX6</accession>
<name>A0ABW8TAX6_9CLOT</name>
<comment type="caution">
    <text evidence="1">The sequence shown here is derived from an EMBL/GenBank/DDBJ whole genome shotgun (WGS) entry which is preliminary data.</text>
</comment>
<keyword evidence="2" id="KW-1185">Reference proteome</keyword>
<dbReference type="RefSeq" id="WP_406786353.1">
    <property type="nucleotide sequence ID" value="NZ_JBJIAA010000003.1"/>
</dbReference>
<dbReference type="Pfam" id="PF04245">
    <property type="entry name" value="NA37"/>
    <property type="match status" value="1"/>
</dbReference>
<evidence type="ECO:0000313" key="1">
    <source>
        <dbReference type="EMBL" id="MFL0249684.1"/>
    </source>
</evidence>
<dbReference type="Proteomes" id="UP001623592">
    <property type="component" value="Unassembled WGS sequence"/>
</dbReference>
<evidence type="ECO:0000313" key="2">
    <source>
        <dbReference type="Proteomes" id="UP001623592"/>
    </source>
</evidence>
<reference evidence="1 2" key="1">
    <citation type="submission" date="2024-11" db="EMBL/GenBank/DDBJ databases">
        <authorList>
            <person name="Heng Y.C."/>
            <person name="Lim A.C.H."/>
            <person name="Lee J.K.Y."/>
            <person name="Kittelmann S."/>
        </authorList>
    </citation>
    <scope>NUCLEOTIDE SEQUENCE [LARGE SCALE GENOMIC DNA]</scope>
    <source>
        <strain evidence="1 2">WILCCON 0114</strain>
    </source>
</reference>
<gene>
    <name evidence="1" type="ORF">ACJDT4_04555</name>
</gene>
<proteinExistence type="predicted"/>
<dbReference type="InterPro" id="IPR007358">
    <property type="entry name" value="Nucleoid_associated_NdpA"/>
</dbReference>
<organism evidence="1 2">
    <name type="scientific">Clostridium neuense</name>
    <dbReference type="NCBI Taxonomy" id="1728934"/>
    <lineage>
        <taxon>Bacteria</taxon>
        <taxon>Bacillati</taxon>
        <taxon>Bacillota</taxon>
        <taxon>Clostridia</taxon>
        <taxon>Eubacteriales</taxon>
        <taxon>Clostridiaceae</taxon>
        <taxon>Clostridium</taxon>
    </lineage>
</organism>
<protein>
    <submittedName>
        <fullName evidence="1">Nucleoid-associated protein</fullName>
    </submittedName>
</protein>
<dbReference type="EMBL" id="JBJIAA010000003">
    <property type="protein sequence ID" value="MFL0249684.1"/>
    <property type="molecule type" value="Genomic_DNA"/>
</dbReference>
<sequence length="344" mass="39605">MQYINDVSINEAVIHVLDNNSDEVIFDDIGLVLNDETYEYILKHVKKCLKDEELKYAVFNSERNIVKELSQEYLSGKTGLIPVSKELASQLFIIMKSKGNIPSCDVIVVSISTEYGPMLAILKMDYVKNYTHSIDVVEDKVGINIIPQFIGLPSSGQRIQKCAFIKPIQEDNKFDLMVIDKQPKKEDEDYGSNYFIGNYLGCTVINNERDLTKTFVKAAEKWTQNNLKDNADEAEKVRSSIKKKLKQDDVINVEQFSQEIFNGNEQVSQDFSQFVKEQGVEEKLEVDKQWVETKLTRIRLKIDKDIDIYINEEAYNDSSRFEIARNGDGTINLVIKHVRNYIEK</sequence>